<dbReference type="CDD" id="cd05121">
    <property type="entry name" value="ABC1_ADCK3-like"/>
    <property type="match status" value="1"/>
</dbReference>
<proteinExistence type="predicted"/>
<name>A0ABR1GCN5_AURAN</name>
<evidence type="ECO:0000256" key="1">
    <source>
        <dbReference type="SAM" id="MobiDB-lite"/>
    </source>
</evidence>
<dbReference type="SUPFAM" id="SSF56112">
    <property type="entry name" value="Protein kinase-like (PK-like)"/>
    <property type="match status" value="1"/>
</dbReference>
<dbReference type="EMBL" id="JBBJCI010000034">
    <property type="protein sequence ID" value="KAK7253785.1"/>
    <property type="molecule type" value="Genomic_DNA"/>
</dbReference>
<keyword evidence="4" id="KW-1185">Reference proteome</keyword>
<organism evidence="3 4">
    <name type="scientific">Aureococcus anophagefferens</name>
    <name type="common">Harmful bloom alga</name>
    <dbReference type="NCBI Taxonomy" id="44056"/>
    <lineage>
        <taxon>Eukaryota</taxon>
        <taxon>Sar</taxon>
        <taxon>Stramenopiles</taxon>
        <taxon>Ochrophyta</taxon>
        <taxon>Pelagophyceae</taxon>
        <taxon>Pelagomonadales</taxon>
        <taxon>Pelagomonadaceae</taxon>
        <taxon>Aureococcus</taxon>
    </lineage>
</organism>
<gene>
    <name evidence="3" type="ORF">SO694_00002661</name>
</gene>
<dbReference type="InterPro" id="IPR000719">
    <property type="entry name" value="Prot_kinase_dom"/>
</dbReference>
<feature type="compositionally biased region" description="Basic and acidic residues" evidence="1">
    <location>
        <begin position="317"/>
        <end position="327"/>
    </location>
</feature>
<dbReference type="PROSITE" id="PS50011">
    <property type="entry name" value="PROTEIN_KINASE_DOM"/>
    <property type="match status" value="1"/>
</dbReference>
<protein>
    <recommendedName>
        <fullName evidence="2">Protein kinase domain-containing protein</fullName>
    </recommendedName>
</protein>
<dbReference type="InterPro" id="IPR011009">
    <property type="entry name" value="Kinase-like_dom_sf"/>
</dbReference>
<dbReference type="Proteomes" id="UP001363151">
    <property type="component" value="Unassembled WGS sequence"/>
</dbReference>
<dbReference type="InterPro" id="IPR004147">
    <property type="entry name" value="ABC1_dom"/>
</dbReference>
<feature type="region of interest" description="Disordered" evidence="1">
    <location>
        <begin position="305"/>
        <end position="351"/>
    </location>
</feature>
<dbReference type="PANTHER" id="PTHR43173">
    <property type="entry name" value="ABC1 FAMILY PROTEIN"/>
    <property type="match status" value="1"/>
</dbReference>
<evidence type="ECO:0000313" key="4">
    <source>
        <dbReference type="Proteomes" id="UP001363151"/>
    </source>
</evidence>
<sequence>MMQAMLLGDHVEPSYTSRVSRLLGVDGESVFLASISDSFCDAERTLKILGHFTPILAEYVVTMRTVNKLREEHADDDERYRVERDKVLDAQHERAGPAVGAMYDDLGSVYLKTAQFAAAQGTLLPPAFEKHLQFAFQNARRRPWAAVDATAAGDLGADYRGKFLSLDETPLAAASIGQVHRGVLKAPAPRRAKGEKPFQDVAVKVIYDDVRRNLVMDLKNQRILCEQVNAILELHMEATIVAILDEVEANLPLELDFTLEERAAALFRKRGFGDVVIPAAVPGLCSESVLVQEFLPGTTLAAYAAKAASPPPSPPRTRLERERSHSDDDADEGALDRNAAPPPPPTKGDAAVERNLLRVVDAIGATLFLDGFFHADAHPGNVLVLDGSRKVALIDWGQCAELKPAQVASVARLVLLLNTRSRDILDACFEADGLSSALADRYAFSNLEESGLDAAARTALLYQFFDSTSDDAGVDKEVFDRLSYMIQHDISNVPMFTAVPSEVIFYGRTVSALRRCLRAAGLGSVSVVRRWAPFARRALRDFVARNPQRRDLPFDLGRGVDHLLLALPLDHAWIRRGAALLEDDRVPARLRAAAAAFLDRERAALDADSERFFRGLLEGADLRSRLFGHARSDWVHDVGYGRADAWVRGFAAFLDDGARVARAKRAAAVGAVVVGGLVLARACALLA</sequence>
<accession>A0ABR1GCN5</accession>
<evidence type="ECO:0000313" key="3">
    <source>
        <dbReference type="EMBL" id="KAK7253785.1"/>
    </source>
</evidence>
<dbReference type="Pfam" id="PF03109">
    <property type="entry name" value="ABC1"/>
    <property type="match status" value="1"/>
</dbReference>
<evidence type="ECO:0000259" key="2">
    <source>
        <dbReference type="PROSITE" id="PS50011"/>
    </source>
</evidence>
<feature type="domain" description="Protein kinase" evidence="2">
    <location>
        <begin position="144"/>
        <end position="565"/>
    </location>
</feature>
<comment type="caution">
    <text evidence="3">The sequence shown here is derived from an EMBL/GenBank/DDBJ whole genome shotgun (WGS) entry which is preliminary data.</text>
</comment>
<reference evidence="3 4" key="1">
    <citation type="submission" date="2024-03" db="EMBL/GenBank/DDBJ databases">
        <title>Aureococcus anophagefferens CCMP1851 and Kratosvirus quantuckense: Draft genome of a second virus-susceptible host strain in the model system.</title>
        <authorList>
            <person name="Chase E."/>
            <person name="Truchon A.R."/>
            <person name="Schepens W."/>
            <person name="Wilhelm S.W."/>
        </authorList>
    </citation>
    <scope>NUCLEOTIDE SEQUENCE [LARGE SCALE GENOMIC DNA]</scope>
    <source>
        <strain evidence="3 4">CCMP1851</strain>
    </source>
</reference>
<dbReference type="PANTHER" id="PTHR43173:SF12">
    <property type="entry name" value="PROTEIN KINASE SUPERFAMILY PROTEIN"/>
    <property type="match status" value="1"/>
</dbReference>
<dbReference type="InterPro" id="IPR051130">
    <property type="entry name" value="Mito_struct-func_regulator"/>
</dbReference>